<comment type="caution">
    <text evidence="3">The sequence shown here is derived from an EMBL/GenBank/DDBJ whole genome shotgun (WGS) entry which is preliminary data.</text>
</comment>
<dbReference type="PANTHER" id="PTHR22946">
    <property type="entry name" value="DIENELACTONE HYDROLASE DOMAIN-CONTAINING PROTEIN-RELATED"/>
    <property type="match status" value="1"/>
</dbReference>
<dbReference type="RefSeq" id="WP_373953948.1">
    <property type="nucleotide sequence ID" value="NZ_JBHDLN010000009.1"/>
</dbReference>
<dbReference type="SUPFAM" id="SSF53474">
    <property type="entry name" value="alpha/beta-Hydrolases"/>
    <property type="match status" value="1"/>
</dbReference>
<evidence type="ECO:0000259" key="2">
    <source>
        <dbReference type="Pfam" id="PF12697"/>
    </source>
</evidence>
<dbReference type="Gene3D" id="3.40.50.1820">
    <property type="entry name" value="alpha/beta hydrolase"/>
    <property type="match status" value="1"/>
</dbReference>
<dbReference type="InterPro" id="IPR029058">
    <property type="entry name" value="AB_hydrolase_fold"/>
</dbReference>
<organism evidence="3 4">
    <name type="scientific">Paenibacillus oleatilyticus</name>
    <dbReference type="NCBI Taxonomy" id="2594886"/>
    <lineage>
        <taxon>Bacteria</taxon>
        <taxon>Bacillati</taxon>
        <taxon>Bacillota</taxon>
        <taxon>Bacilli</taxon>
        <taxon>Bacillales</taxon>
        <taxon>Paenibacillaceae</taxon>
        <taxon>Paenibacillus</taxon>
    </lineage>
</organism>
<protein>
    <submittedName>
        <fullName evidence="3">Alpha/beta hydrolase family protein</fullName>
        <ecNumber evidence="3">3.4.-.-</ecNumber>
    </submittedName>
</protein>
<dbReference type="Pfam" id="PF12697">
    <property type="entry name" value="Abhydrolase_6"/>
    <property type="match status" value="1"/>
</dbReference>
<dbReference type="InterPro" id="IPR000073">
    <property type="entry name" value="AB_hydrolase_1"/>
</dbReference>
<reference evidence="3 4" key="1">
    <citation type="submission" date="2024-09" db="EMBL/GenBank/DDBJ databases">
        <authorList>
            <person name="Makale K.P.P."/>
            <person name="Makhzoum A."/>
            <person name="Rantong G."/>
            <person name="Rahube T.O."/>
        </authorList>
    </citation>
    <scope>NUCLEOTIDE SEQUENCE [LARGE SCALE GENOMIC DNA]</scope>
    <source>
        <strain evidence="3 4">KM_D13</strain>
    </source>
</reference>
<evidence type="ECO:0000313" key="4">
    <source>
        <dbReference type="Proteomes" id="UP001575622"/>
    </source>
</evidence>
<dbReference type="Proteomes" id="UP001575622">
    <property type="component" value="Unassembled WGS sequence"/>
</dbReference>
<dbReference type="GO" id="GO:0016787">
    <property type="term" value="F:hydrolase activity"/>
    <property type="evidence" value="ECO:0007669"/>
    <property type="project" value="UniProtKB-KW"/>
</dbReference>
<keyword evidence="4" id="KW-1185">Reference proteome</keyword>
<comment type="similarity">
    <text evidence="1">Belongs to the AB hydrolase superfamily. FUS2 hydrolase family.</text>
</comment>
<proteinExistence type="inferred from homology"/>
<dbReference type="EMBL" id="JBHDLN010000009">
    <property type="protein sequence ID" value="MFB0844238.1"/>
    <property type="molecule type" value="Genomic_DNA"/>
</dbReference>
<feature type="domain" description="AB hydrolase-1" evidence="2">
    <location>
        <begin position="42"/>
        <end position="261"/>
    </location>
</feature>
<sequence>MSEQQASGLQKRRFEQPIDAGLTLRGEVTVQEIADGGALPVVIMVHGFKSFMDWGFQPYAAAELARRGYYVVRFNFSCNGVNERDFDELDKFAANTYSREQADLAVLWELLQEKRLPFAEQADTGRVALLGHSRGGGNSIVFAAEHPDVQAVVTWNGIASADLFDDAFKEELARSGVAYVANARTGQNMPIRQTFYDDLKQNAERFDITARLAGLKTPVLSVQGDADSDRLKEGFRRLREAAPDQAFVTIAGGTHTFGAVHPFAGTTPHLEETLEATLRFLDYRMRGTGERGRQV</sequence>
<keyword evidence="3" id="KW-0378">Hydrolase</keyword>
<evidence type="ECO:0000256" key="1">
    <source>
        <dbReference type="ARBA" id="ARBA00038115"/>
    </source>
</evidence>
<gene>
    <name evidence="3" type="ORF">ACEU3E_18805</name>
</gene>
<dbReference type="EC" id="3.4.-.-" evidence="3"/>
<dbReference type="InterPro" id="IPR050261">
    <property type="entry name" value="FrsA_esterase"/>
</dbReference>
<accession>A0ABV4V2D1</accession>
<evidence type="ECO:0000313" key="3">
    <source>
        <dbReference type="EMBL" id="MFB0844238.1"/>
    </source>
</evidence>
<name>A0ABV4V2D1_9BACL</name>